<accession>A0A8H7R091</accession>
<dbReference type="SUPFAM" id="SSF57850">
    <property type="entry name" value="RING/U-box"/>
    <property type="match status" value="1"/>
</dbReference>
<dbReference type="PROSITE" id="PS50102">
    <property type="entry name" value="RRM"/>
    <property type="match status" value="1"/>
</dbReference>
<dbReference type="InterPro" id="IPR000504">
    <property type="entry name" value="RRM_dom"/>
</dbReference>
<dbReference type="InterPro" id="IPR001841">
    <property type="entry name" value="Znf_RING"/>
</dbReference>
<organism evidence="8 9">
    <name type="scientific">Mucor plumbeus</name>
    <dbReference type="NCBI Taxonomy" id="97098"/>
    <lineage>
        <taxon>Eukaryota</taxon>
        <taxon>Fungi</taxon>
        <taxon>Fungi incertae sedis</taxon>
        <taxon>Mucoromycota</taxon>
        <taxon>Mucoromycotina</taxon>
        <taxon>Mucoromycetes</taxon>
        <taxon>Mucorales</taxon>
        <taxon>Mucorineae</taxon>
        <taxon>Mucoraceae</taxon>
        <taxon>Mucor</taxon>
    </lineage>
</organism>
<evidence type="ECO:0000259" key="6">
    <source>
        <dbReference type="PROSITE" id="PS50089"/>
    </source>
</evidence>
<dbReference type="InterPro" id="IPR013083">
    <property type="entry name" value="Znf_RING/FYVE/PHD"/>
</dbReference>
<evidence type="ECO:0000259" key="7">
    <source>
        <dbReference type="PROSITE" id="PS50102"/>
    </source>
</evidence>
<feature type="region of interest" description="Disordered" evidence="5">
    <location>
        <begin position="1"/>
        <end position="24"/>
    </location>
</feature>
<gene>
    <name evidence="8" type="ORF">INT46_002897</name>
</gene>
<dbReference type="InterPro" id="IPR012677">
    <property type="entry name" value="Nucleotide-bd_a/b_plait_sf"/>
</dbReference>
<dbReference type="SMART" id="SM00360">
    <property type="entry name" value="RRM"/>
    <property type="match status" value="1"/>
</dbReference>
<comment type="caution">
    <text evidence="8">The sequence shown here is derived from an EMBL/GenBank/DDBJ whole genome shotgun (WGS) entry which is preliminary data.</text>
</comment>
<proteinExistence type="predicted"/>
<evidence type="ECO:0000256" key="4">
    <source>
        <dbReference type="PROSITE-ProRule" id="PRU00176"/>
    </source>
</evidence>
<dbReference type="Gene3D" id="3.30.70.330">
    <property type="match status" value="1"/>
</dbReference>
<evidence type="ECO:0000256" key="1">
    <source>
        <dbReference type="ARBA" id="ARBA00022737"/>
    </source>
</evidence>
<dbReference type="GO" id="GO:0008270">
    <property type="term" value="F:zinc ion binding"/>
    <property type="evidence" value="ECO:0007669"/>
    <property type="project" value="UniProtKB-KW"/>
</dbReference>
<keyword evidence="3" id="KW-0862">Zinc</keyword>
<evidence type="ECO:0000256" key="3">
    <source>
        <dbReference type="PROSITE-ProRule" id="PRU00175"/>
    </source>
</evidence>
<reference evidence="8" key="1">
    <citation type="submission" date="2020-12" db="EMBL/GenBank/DDBJ databases">
        <title>Metabolic potential, ecology and presence of endohyphal bacteria is reflected in genomic diversity of Mucoromycotina.</title>
        <authorList>
            <person name="Muszewska A."/>
            <person name="Okrasinska A."/>
            <person name="Steczkiewicz K."/>
            <person name="Drgas O."/>
            <person name="Orlowska M."/>
            <person name="Perlinska-Lenart U."/>
            <person name="Aleksandrzak-Piekarczyk T."/>
            <person name="Szatraj K."/>
            <person name="Zielenkiewicz U."/>
            <person name="Pilsyk S."/>
            <person name="Malc E."/>
            <person name="Mieczkowski P."/>
            <person name="Kruszewska J.S."/>
            <person name="Biernat P."/>
            <person name="Pawlowska J."/>
        </authorList>
    </citation>
    <scope>NUCLEOTIDE SEQUENCE</scope>
    <source>
        <strain evidence="8">CBS 226.32</strain>
    </source>
</reference>
<dbReference type="EMBL" id="JAEPRC010000282">
    <property type="protein sequence ID" value="KAG2201522.1"/>
    <property type="molecule type" value="Genomic_DNA"/>
</dbReference>
<evidence type="ECO:0000313" key="8">
    <source>
        <dbReference type="EMBL" id="KAG2201522.1"/>
    </source>
</evidence>
<dbReference type="Gene3D" id="3.30.40.10">
    <property type="entry name" value="Zinc/RING finger domain, C3HC4 (zinc finger)"/>
    <property type="match status" value="1"/>
</dbReference>
<sequence length="577" mass="65092">MLEINTTDKSENQSPISPPTPLTPSSFNSNNYSLFNYSYSSCTTNWLSLDTNPMLRKHSVQVDGNDFPTNSATFDYWRRSSTPNIMSTCTLCFNSQIQLYNLSCGQHQFCHICLNNNTQSMLQETCPFCAQTNVNENIVRKSSTSTNATLSNDNYLFTNQYYPQVNNAATYYPCVKLTNIPWDVSQNDVRNFFGNCRIPPSSACSQSIHIMMDRTTGKTLSDAYVEFATISDLRRAIDTKNQKPLKSRIVSVSECCQEELLKVVFPKWRGQFQGVSAIPPTNDIVRTMTTAAGGGNSSGCPPFITREEINSLLVICKNYKLHFSRKCAERPFENIISVIAKYPWHQTHLISTMHRDHIYEMLKLSIESLKTHLAKDYVQIDTTLLERLVRAGIMCPAFTERQKTTLLQASRIECPQDIIGFLVSNSATTTNMMPPSFINNNIPSPISQQSKQSPKQSFISQHSVHPWEIMSEEDDLLFTSANMSPISSIIRDIQKSCSIDDKQEPINNKQPTSNVHQLPNHGIPLLLQPISNQLEHQVPPNNVKILSPWAPSFKSKSPSDIWRMTLPVESSKSILTA</sequence>
<keyword evidence="2 4" id="KW-0694">RNA-binding</keyword>
<dbReference type="InterPro" id="IPR050666">
    <property type="entry name" value="ESRP"/>
</dbReference>
<keyword evidence="3" id="KW-0863">Zinc-finger</keyword>
<evidence type="ECO:0000256" key="2">
    <source>
        <dbReference type="ARBA" id="ARBA00022884"/>
    </source>
</evidence>
<dbReference type="GO" id="GO:0003723">
    <property type="term" value="F:RNA binding"/>
    <property type="evidence" value="ECO:0007669"/>
    <property type="project" value="UniProtKB-UniRule"/>
</dbReference>
<dbReference type="InterPro" id="IPR035979">
    <property type="entry name" value="RBD_domain_sf"/>
</dbReference>
<dbReference type="SUPFAM" id="SSF54928">
    <property type="entry name" value="RNA-binding domain, RBD"/>
    <property type="match status" value="1"/>
</dbReference>
<evidence type="ECO:0000256" key="5">
    <source>
        <dbReference type="SAM" id="MobiDB-lite"/>
    </source>
</evidence>
<feature type="compositionally biased region" description="Basic and acidic residues" evidence="5">
    <location>
        <begin position="1"/>
        <end position="11"/>
    </location>
</feature>
<keyword evidence="9" id="KW-1185">Reference proteome</keyword>
<evidence type="ECO:0008006" key="10">
    <source>
        <dbReference type="Google" id="ProtNLM"/>
    </source>
</evidence>
<feature type="domain" description="RING-type" evidence="6">
    <location>
        <begin position="89"/>
        <end position="129"/>
    </location>
</feature>
<dbReference type="Pfam" id="PF00076">
    <property type="entry name" value="RRM_1"/>
    <property type="match status" value="1"/>
</dbReference>
<feature type="domain" description="RRM" evidence="7">
    <location>
        <begin position="173"/>
        <end position="257"/>
    </location>
</feature>
<dbReference type="Proteomes" id="UP000650833">
    <property type="component" value="Unassembled WGS sequence"/>
</dbReference>
<protein>
    <recommendedName>
        <fullName evidence="10">RING-type domain-containing protein</fullName>
    </recommendedName>
</protein>
<dbReference type="PROSITE" id="PS50089">
    <property type="entry name" value="ZF_RING_2"/>
    <property type="match status" value="1"/>
</dbReference>
<dbReference type="PANTHER" id="PTHR13976">
    <property type="entry name" value="HETEROGENEOUS NUCLEAR RIBONUCLEOPROTEIN-RELATED"/>
    <property type="match status" value="1"/>
</dbReference>
<dbReference type="CDD" id="cd12254">
    <property type="entry name" value="RRM_hnRNPH_ESRPs_RBM12_like"/>
    <property type="match status" value="1"/>
</dbReference>
<keyword evidence="1" id="KW-0677">Repeat</keyword>
<dbReference type="OrthoDB" id="336240at2759"/>
<name>A0A8H7R091_9FUNG</name>
<evidence type="ECO:0000313" key="9">
    <source>
        <dbReference type="Proteomes" id="UP000650833"/>
    </source>
</evidence>
<keyword evidence="3" id="KW-0479">Metal-binding</keyword>
<dbReference type="AlphaFoldDB" id="A0A8H7R091"/>